<evidence type="ECO:0000256" key="1">
    <source>
        <dbReference type="SAM" id="MobiDB-lite"/>
    </source>
</evidence>
<proteinExistence type="predicted"/>
<feature type="compositionally biased region" description="Pro residues" evidence="1">
    <location>
        <begin position="127"/>
        <end position="150"/>
    </location>
</feature>
<organism evidence="2 3">
    <name type="scientific">Seminavis robusta</name>
    <dbReference type="NCBI Taxonomy" id="568900"/>
    <lineage>
        <taxon>Eukaryota</taxon>
        <taxon>Sar</taxon>
        <taxon>Stramenopiles</taxon>
        <taxon>Ochrophyta</taxon>
        <taxon>Bacillariophyta</taxon>
        <taxon>Bacillariophyceae</taxon>
        <taxon>Bacillariophycidae</taxon>
        <taxon>Naviculales</taxon>
        <taxon>Naviculaceae</taxon>
        <taxon>Seminavis</taxon>
    </lineage>
</organism>
<accession>A0A9N8DEJ2</accession>
<sequence>METNALLQRALEVLRTIPEWGVVQFERGDALISVGMDEATALSAEVKARFDRLLAGAFQRFGRLRHLNTYDENCNRAFYLAQRIQIRPDTSKPASVSYAMLVAGFQKKETGPGKAYVRVSRRLKAAPPLPPPQPLQPANNPPRPRMGPPRPVAEINVHTGIGGRNQAVVSPLSAGGDSLADGPPTFMINAKEIEIFNTPPLFGSPEFHIFGDENLIDSSTNISWREIRKNRQASIKSDISHLTTTKDPRRTTQAAQVERQTQRELDNIRKSMYKAATVIFHSVQKNENTLAIFKTPDAVARSMNNITGIDCVSGREIATAVRVGNVGKSPPRLGRKGEVPVVIFEAFCSLVFTACAIEQANCKERLTREKLKSTVGEILNSKRAADGLEPMNDSKFYARIENAICHLQDLNKADNRESLRVLWLTYQSQSMHYKNWEKEAVRLGFARPLNEDENPDDVGHIVWKDDRLSRVLQFDEMNIALDGADSTIGGRASRIPTATTIGLADSGTANEKSGTKMTIMFGINFAGEVLPPLLLFPTKAQNPSNYKLKVDMAKCLPQLEATLTLGLAGCILQCCDYCDPEERTCTQGCQMGQRSAKSVIKCLVS</sequence>
<reference evidence="2" key="1">
    <citation type="submission" date="2020-06" db="EMBL/GenBank/DDBJ databases">
        <authorList>
            <consortium name="Plant Systems Biology data submission"/>
        </authorList>
    </citation>
    <scope>NUCLEOTIDE SEQUENCE</scope>
    <source>
        <strain evidence="2">D6</strain>
    </source>
</reference>
<evidence type="ECO:0000313" key="2">
    <source>
        <dbReference type="EMBL" id="CAB9500511.1"/>
    </source>
</evidence>
<protein>
    <submittedName>
        <fullName evidence="2">Uncharacterized protein</fullName>
    </submittedName>
</protein>
<evidence type="ECO:0000313" key="3">
    <source>
        <dbReference type="Proteomes" id="UP001153069"/>
    </source>
</evidence>
<dbReference type="Proteomes" id="UP001153069">
    <property type="component" value="Unassembled WGS sequence"/>
</dbReference>
<dbReference type="AlphaFoldDB" id="A0A9N8DEJ2"/>
<name>A0A9N8DEJ2_9STRA</name>
<comment type="caution">
    <text evidence="2">The sequence shown here is derived from an EMBL/GenBank/DDBJ whole genome shotgun (WGS) entry which is preliminary data.</text>
</comment>
<gene>
    <name evidence="2" type="ORF">SEMRO_85_G045320.1</name>
</gene>
<feature type="region of interest" description="Disordered" evidence="1">
    <location>
        <begin position="125"/>
        <end position="150"/>
    </location>
</feature>
<dbReference type="EMBL" id="CAICTM010000084">
    <property type="protein sequence ID" value="CAB9500511.1"/>
    <property type="molecule type" value="Genomic_DNA"/>
</dbReference>
<keyword evidence="3" id="KW-1185">Reference proteome</keyword>